<keyword evidence="4" id="KW-1185">Reference proteome</keyword>
<evidence type="ECO:0000259" key="2">
    <source>
        <dbReference type="Pfam" id="PF02517"/>
    </source>
</evidence>
<organism evidence="3 4">
    <name type="scientific">Dyadobacter subterraneus</name>
    <dbReference type="NCBI Taxonomy" id="2773304"/>
    <lineage>
        <taxon>Bacteria</taxon>
        <taxon>Pseudomonadati</taxon>
        <taxon>Bacteroidota</taxon>
        <taxon>Cytophagia</taxon>
        <taxon>Cytophagales</taxon>
        <taxon>Spirosomataceae</taxon>
        <taxon>Dyadobacter</taxon>
    </lineage>
</organism>
<feature type="transmembrane region" description="Helical" evidence="1">
    <location>
        <begin position="50"/>
        <end position="70"/>
    </location>
</feature>
<comment type="caution">
    <text evidence="3">The sequence shown here is derived from an EMBL/GenBank/DDBJ whole genome shotgun (WGS) entry which is preliminary data.</text>
</comment>
<keyword evidence="3" id="KW-0645">Protease</keyword>
<evidence type="ECO:0000313" key="4">
    <source>
        <dbReference type="Proteomes" id="UP000634134"/>
    </source>
</evidence>
<keyword evidence="1" id="KW-0472">Membrane</keyword>
<feature type="domain" description="CAAX prenyl protease 2/Lysostaphin resistance protein A-like" evidence="2">
    <location>
        <begin position="2"/>
        <end position="89"/>
    </location>
</feature>
<name>A0ABR9WH43_9BACT</name>
<dbReference type="GO" id="GO:0008237">
    <property type="term" value="F:metallopeptidase activity"/>
    <property type="evidence" value="ECO:0007669"/>
    <property type="project" value="UniProtKB-KW"/>
</dbReference>
<accession>A0ABR9WH43</accession>
<evidence type="ECO:0000256" key="1">
    <source>
        <dbReference type="SAM" id="Phobius"/>
    </source>
</evidence>
<feature type="transmembrane region" description="Helical" evidence="1">
    <location>
        <begin position="23"/>
        <end position="44"/>
    </location>
</feature>
<keyword evidence="3" id="KW-0482">Metalloprotease</keyword>
<proteinExistence type="predicted"/>
<dbReference type="RefSeq" id="WP_194123525.1">
    <property type="nucleotide sequence ID" value="NZ_JACYGY010000001.1"/>
</dbReference>
<dbReference type="EMBL" id="JACYGY010000001">
    <property type="protein sequence ID" value="MBE9464832.1"/>
    <property type="molecule type" value="Genomic_DNA"/>
</dbReference>
<sequence length="102" mass="12138">MAIAPLVEEFIFRYSLGKIRNKLYFKCAYYLSAVLFGWIHIVTYEFDSSHYLFIPLITLTQTFAGFLLGYVRIIYGFWYGVLLHAVYNTLALIWIYTFDFDF</sequence>
<keyword evidence="1" id="KW-0812">Transmembrane</keyword>
<dbReference type="Pfam" id="PF02517">
    <property type="entry name" value="Rce1-like"/>
    <property type="match status" value="1"/>
</dbReference>
<gene>
    <name evidence="3" type="ORF">IEE83_23360</name>
</gene>
<feature type="transmembrane region" description="Helical" evidence="1">
    <location>
        <begin position="77"/>
        <end position="96"/>
    </location>
</feature>
<keyword evidence="1" id="KW-1133">Transmembrane helix</keyword>
<dbReference type="Proteomes" id="UP000634134">
    <property type="component" value="Unassembled WGS sequence"/>
</dbReference>
<reference evidence="4" key="1">
    <citation type="submission" date="2023-07" db="EMBL/GenBank/DDBJ databases">
        <title>Dyadobacter sp. nov 'subterranea' isolated from contaminted grondwater.</title>
        <authorList>
            <person name="Szabo I."/>
            <person name="Al-Omari J."/>
            <person name="Szerdahelyi S.G."/>
            <person name="Rado J."/>
        </authorList>
    </citation>
    <scope>NUCLEOTIDE SEQUENCE [LARGE SCALE GENOMIC DNA]</scope>
    <source>
        <strain evidence="4">UP-52</strain>
    </source>
</reference>
<keyword evidence="3" id="KW-0378">Hydrolase</keyword>
<evidence type="ECO:0000313" key="3">
    <source>
        <dbReference type="EMBL" id="MBE9464832.1"/>
    </source>
</evidence>
<protein>
    <submittedName>
        <fullName evidence="3">CPBP family intramembrane metalloprotease</fullName>
    </submittedName>
</protein>
<dbReference type="InterPro" id="IPR003675">
    <property type="entry name" value="Rce1/LyrA-like_dom"/>
</dbReference>